<organism evidence="2 3">
    <name type="scientific">Streptococcus vestibularis</name>
    <dbReference type="NCBI Taxonomy" id="1343"/>
    <lineage>
        <taxon>Bacteria</taxon>
        <taxon>Bacillati</taxon>
        <taxon>Bacillota</taxon>
        <taxon>Bacilli</taxon>
        <taxon>Lactobacillales</taxon>
        <taxon>Streptococcaceae</taxon>
        <taxon>Streptococcus</taxon>
    </lineage>
</organism>
<dbReference type="Proteomes" id="UP000703822">
    <property type="component" value="Unassembled WGS sequence"/>
</dbReference>
<dbReference type="EMBL" id="JAHAGS010000534">
    <property type="protein sequence ID" value="MBS6098966.1"/>
    <property type="molecule type" value="Genomic_DNA"/>
</dbReference>
<evidence type="ECO:0000259" key="1">
    <source>
        <dbReference type="Pfam" id="PF13751"/>
    </source>
</evidence>
<feature type="domain" description="Transposase DDE" evidence="1">
    <location>
        <begin position="105"/>
        <end position="217"/>
    </location>
</feature>
<evidence type="ECO:0000313" key="2">
    <source>
        <dbReference type="EMBL" id="MBS6098966.1"/>
    </source>
</evidence>
<name>A0A943LZX0_STRVE</name>
<comment type="caution">
    <text evidence="2">The sequence shown here is derived from an EMBL/GenBank/DDBJ whole genome shotgun (WGS) entry which is preliminary data.</text>
</comment>
<dbReference type="PANTHER" id="PTHR33408:SF2">
    <property type="entry name" value="TRANSPOSASE DDE DOMAIN-CONTAINING PROTEIN"/>
    <property type="match status" value="1"/>
</dbReference>
<dbReference type="PANTHER" id="PTHR33408">
    <property type="entry name" value="TRANSPOSASE"/>
    <property type="match status" value="1"/>
</dbReference>
<evidence type="ECO:0000313" key="3">
    <source>
        <dbReference type="Proteomes" id="UP000703822"/>
    </source>
</evidence>
<protein>
    <submittedName>
        <fullName evidence="2">Transposase</fullName>
    </submittedName>
</protein>
<dbReference type="Pfam" id="PF13751">
    <property type="entry name" value="DDE_Tnp_1_6"/>
    <property type="match status" value="1"/>
</dbReference>
<dbReference type="InterPro" id="IPR025668">
    <property type="entry name" value="Tnp_DDE_dom"/>
</dbReference>
<feature type="non-terminal residue" evidence="2">
    <location>
        <position position="1"/>
    </location>
</feature>
<sequence length="249" mass="29271">SLVIKGFVFSYYVSQSRNDFLDFIHVLEAFYLSYNTFPERVCADSGYGILINYRYIKEHNIENYIKYPSWEGNITGRLPDCYYLNDDETIKCLNGNIGQEINIENRHPKKANAVFFKITGCNSCNFKSYCKRFMKAQNEDFKIFEVVKELQFYKQEATKNLLSPKGIEIRVNRSIQVEGVFGIVKQDYKRNRFNRRGKNKVSTEVMLYFLGLNIAKLFRYYETGELNKYWEAPASLSPQEIKKISGVER</sequence>
<proteinExistence type="predicted"/>
<dbReference type="AlphaFoldDB" id="A0A943LZX0"/>
<reference evidence="2" key="1">
    <citation type="submission" date="2021-05" db="EMBL/GenBank/DDBJ databases">
        <title>Infant gut strain persistence is associated with maternal origin, phylogeny, and functional potential including surface adhesion and iron acquisition.</title>
        <authorList>
            <person name="Lou Y.C."/>
        </authorList>
    </citation>
    <scope>NUCLEOTIDE SEQUENCE</scope>
    <source>
        <strain evidence="2">L3_122_031G1_dasL3_122_031G1_maxbin2.maxbin.025s ta_sub</strain>
    </source>
</reference>
<accession>A0A943LZX0</accession>
<gene>
    <name evidence="2" type="ORF">KH901_11245</name>
</gene>